<dbReference type="EMBL" id="CP010311">
    <property type="protein sequence ID" value="AJF08098.1"/>
    <property type="molecule type" value="Genomic_DNA"/>
</dbReference>
<dbReference type="KEGG" id="gsb:GSUB_16210"/>
<accession>A0A0B5FL36</accession>
<proteinExistence type="predicted"/>
<dbReference type="HOGENOM" id="CLU_147807_0_0_7"/>
<evidence type="ECO:0000313" key="1">
    <source>
        <dbReference type="EMBL" id="AJF08098.1"/>
    </source>
</evidence>
<dbReference type="Proteomes" id="UP000035036">
    <property type="component" value="Chromosome"/>
</dbReference>
<evidence type="ECO:0008006" key="3">
    <source>
        <dbReference type="Google" id="ProtNLM"/>
    </source>
</evidence>
<dbReference type="GO" id="GO:0003677">
    <property type="term" value="F:DNA binding"/>
    <property type="evidence" value="ECO:0007669"/>
    <property type="project" value="InterPro"/>
</dbReference>
<dbReference type="Gene3D" id="1.10.260.40">
    <property type="entry name" value="lambda repressor-like DNA-binding domains"/>
    <property type="match status" value="1"/>
</dbReference>
<protein>
    <recommendedName>
        <fullName evidence="3">HTH cro/C1-type domain-containing protein</fullName>
    </recommendedName>
</protein>
<sequence>MRQKVTEYNREMGQGGQSRVAEELGYSSAAISQALSGKYRGNLNNLLTRVEEVYGNSTVDCPGLGETITLGKCSQWRKKPFAATNPLRVHMYRACRNCNRR</sequence>
<dbReference type="STRING" id="483547.GSUB_16210"/>
<dbReference type="InterPro" id="IPR010982">
    <property type="entry name" value="Lambda_DNA-bd_dom_sf"/>
</dbReference>
<gene>
    <name evidence="1" type="ORF">GSUB_16210</name>
</gene>
<keyword evidence="2" id="KW-1185">Reference proteome</keyword>
<dbReference type="AlphaFoldDB" id="A0A0B5FL36"/>
<evidence type="ECO:0000313" key="2">
    <source>
        <dbReference type="Proteomes" id="UP000035036"/>
    </source>
</evidence>
<name>A0A0B5FL36_9BACT</name>
<organism evidence="1 2">
    <name type="scientific">Geoalkalibacter subterraneus</name>
    <dbReference type="NCBI Taxonomy" id="483547"/>
    <lineage>
        <taxon>Bacteria</taxon>
        <taxon>Pseudomonadati</taxon>
        <taxon>Thermodesulfobacteriota</taxon>
        <taxon>Desulfuromonadia</taxon>
        <taxon>Desulfuromonadales</taxon>
        <taxon>Geoalkalibacteraceae</taxon>
        <taxon>Geoalkalibacter</taxon>
    </lineage>
</organism>
<reference evidence="1 2" key="1">
    <citation type="journal article" date="2015" name="Genome Announc.">
        <title>Genomes of Geoalkalibacter ferrihydriticus Z-0531T and Geoalkalibacter subterraneus Red1T, Two Haloalkaliphilic Metal-Reducing Deltaproteobacteria.</title>
        <authorList>
            <person name="Badalamenti J.P."/>
            <person name="Krajmalnik-Brown R."/>
            <person name="Torres C.I."/>
            <person name="Bond D.R."/>
        </authorList>
    </citation>
    <scope>NUCLEOTIDE SEQUENCE [LARGE SCALE GENOMIC DNA]</scope>
    <source>
        <strain evidence="1 2">Red1</strain>
    </source>
</reference>